<evidence type="ECO:0000313" key="13">
    <source>
        <dbReference type="Proteomes" id="UP000199208"/>
    </source>
</evidence>
<feature type="region of interest" description="Interaction with tRNA" evidence="9">
    <location>
        <begin position="152"/>
        <end position="154"/>
    </location>
</feature>
<dbReference type="RefSeq" id="WP_170829373.1">
    <property type="nucleotide sequence ID" value="NZ_FMWL01000007.1"/>
</dbReference>
<feature type="binding site" evidence="9">
    <location>
        <position position="128"/>
    </location>
    <ligand>
        <name>ATP</name>
        <dbReference type="ChEBI" id="CHEBI:30616"/>
    </ligand>
</feature>
<feature type="site" description="Interaction with tRNA" evidence="9">
    <location>
        <position position="129"/>
    </location>
</feature>
<evidence type="ECO:0000256" key="7">
    <source>
        <dbReference type="ARBA" id="ARBA00023157"/>
    </source>
</evidence>
<dbReference type="AlphaFoldDB" id="A0A1G5RZ92"/>
<evidence type="ECO:0000256" key="1">
    <source>
        <dbReference type="ARBA" id="ARBA00022555"/>
    </source>
</evidence>
<dbReference type="InterPro" id="IPR004506">
    <property type="entry name" value="MnmA-like"/>
</dbReference>
<evidence type="ECO:0000259" key="11">
    <source>
        <dbReference type="Pfam" id="PF20259"/>
    </source>
</evidence>
<dbReference type="Pfam" id="PF20259">
    <property type="entry name" value="tRNA_Me_trans_M"/>
    <property type="match status" value="1"/>
</dbReference>
<dbReference type="EMBL" id="FMWL01000007">
    <property type="protein sequence ID" value="SCZ79434.1"/>
    <property type="molecule type" value="Genomic_DNA"/>
</dbReference>
<dbReference type="InterPro" id="IPR023382">
    <property type="entry name" value="MnmA-like_central_sf"/>
</dbReference>
<dbReference type="PANTHER" id="PTHR11933:SF5">
    <property type="entry name" value="MITOCHONDRIAL TRNA-SPECIFIC 2-THIOURIDYLASE 1"/>
    <property type="match status" value="1"/>
</dbReference>
<evidence type="ECO:0000256" key="9">
    <source>
        <dbReference type="HAMAP-Rule" id="MF_00144"/>
    </source>
</evidence>
<keyword evidence="3 9" id="KW-0819">tRNA processing</keyword>
<feature type="binding site" evidence="9">
    <location>
        <position position="42"/>
    </location>
    <ligand>
        <name>ATP</name>
        <dbReference type="ChEBI" id="CHEBI:30616"/>
    </ligand>
</feature>
<keyword evidence="4 9" id="KW-0547">Nucleotide-binding</keyword>
<keyword evidence="7" id="KW-1015">Disulfide bond</keyword>
<dbReference type="PANTHER" id="PTHR11933">
    <property type="entry name" value="TRNA 5-METHYLAMINOMETHYL-2-THIOURIDYLATE -METHYLTRANSFERASE"/>
    <property type="match status" value="1"/>
</dbReference>
<dbReference type="InterPro" id="IPR014729">
    <property type="entry name" value="Rossmann-like_a/b/a_fold"/>
</dbReference>
<keyword evidence="6 9" id="KW-0694">RNA-binding</keyword>
<evidence type="ECO:0000256" key="6">
    <source>
        <dbReference type="ARBA" id="ARBA00022884"/>
    </source>
</evidence>
<name>A0A1G5RZ92_9FIRM</name>
<dbReference type="Pfam" id="PF20258">
    <property type="entry name" value="tRNA_Me_trans_C"/>
    <property type="match status" value="1"/>
</dbReference>
<evidence type="ECO:0000256" key="2">
    <source>
        <dbReference type="ARBA" id="ARBA00022679"/>
    </source>
</evidence>
<feature type="site" description="Interaction with tRNA" evidence="9">
    <location>
        <position position="360"/>
    </location>
</feature>
<feature type="domain" description="tRNA-specific 2-thiouridylase MnmA-like central" evidence="11">
    <location>
        <begin position="215"/>
        <end position="257"/>
    </location>
</feature>
<dbReference type="HAMAP" id="MF_00144">
    <property type="entry name" value="tRNA_thiouridyl_MnmA"/>
    <property type="match status" value="1"/>
</dbReference>
<proteinExistence type="inferred from homology"/>
<dbReference type="GO" id="GO:0002143">
    <property type="term" value="P:tRNA wobble position uridine thiolation"/>
    <property type="evidence" value="ECO:0007669"/>
    <property type="project" value="TreeGrafter"/>
</dbReference>
<evidence type="ECO:0000256" key="4">
    <source>
        <dbReference type="ARBA" id="ARBA00022741"/>
    </source>
</evidence>
<comment type="caution">
    <text evidence="9">Lacks conserved residue(s) required for the propagation of feature annotation.</text>
</comment>
<dbReference type="CDD" id="cd01998">
    <property type="entry name" value="MnmA_TRMU-like"/>
    <property type="match status" value="1"/>
</dbReference>
<dbReference type="GO" id="GO:0103016">
    <property type="term" value="F:tRNA-uridine 2-sulfurtransferase activity"/>
    <property type="evidence" value="ECO:0007669"/>
    <property type="project" value="UniProtKB-EC"/>
</dbReference>
<keyword evidence="9" id="KW-0963">Cytoplasm</keyword>
<dbReference type="Gene3D" id="2.40.30.10">
    <property type="entry name" value="Translation factors"/>
    <property type="match status" value="1"/>
</dbReference>
<evidence type="ECO:0000256" key="8">
    <source>
        <dbReference type="ARBA" id="ARBA00051542"/>
    </source>
</evidence>
<comment type="subcellular location">
    <subcellularLocation>
        <location evidence="9">Cytoplasm</location>
    </subcellularLocation>
</comment>
<feature type="binding site" evidence="9">
    <location>
        <begin position="16"/>
        <end position="23"/>
    </location>
    <ligand>
        <name>ATP</name>
        <dbReference type="ChEBI" id="CHEBI:30616"/>
    </ligand>
</feature>
<dbReference type="GO" id="GO:0005737">
    <property type="term" value="C:cytoplasm"/>
    <property type="evidence" value="ECO:0007669"/>
    <property type="project" value="UniProtKB-SubCell"/>
</dbReference>
<dbReference type="STRING" id="1120920.SAMN03080599_01751"/>
<dbReference type="Gene3D" id="3.40.50.620">
    <property type="entry name" value="HUPs"/>
    <property type="match status" value="1"/>
</dbReference>
<evidence type="ECO:0000313" key="12">
    <source>
        <dbReference type="EMBL" id="SCZ79434.1"/>
    </source>
</evidence>
<dbReference type="GO" id="GO:0005524">
    <property type="term" value="F:ATP binding"/>
    <property type="evidence" value="ECO:0007669"/>
    <property type="project" value="UniProtKB-KW"/>
</dbReference>
<sequence>MWQAYKAPAGAKVAVALSGGIDSAAVALLLRQAGYEVFGITMRLFDEGEGGGESGSLQEAWAVARRLDMPLVELDLRRDFSDIVISHFETFYIAGLTPNPCVICNREIKFGRLLDAALAHGADFMATGHYARLERFGEAGPFRLLRGQADRRDQAYFLHGVGLGRLEHLMFPLGGFAHKDEVRAIAEGYFGADFFRAGESRSICFLKGAGHVDYFVEKGLMEACAGRFVDQTGSVLGPHEGYVRYTPGQKRGLKVVTEASVSGPTEIKPVRGLTVLDIKAKTGDVILGPDSACYSTSLVASAPRWIGRVPVEGESLEVKICHWGYLLTARVGPLSGTDYSGQGSISVFFEEPVRAIAPGQHVVFFSGDEVLGGAMIERSEALSFAEKADEATIK</sequence>
<keyword evidence="2 9" id="KW-0808">Transferase</keyword>
<evidence type="ECO:0000256" key="3">
    <source>
        <dbReference type="ARBA" id="ARBA00022694"/>
    </source>
</evidence>
<feature type="active site" description="Cysteine persulfide intermediate" evidence="9">
    <location>
        <position position="204"/>
    </location>
</feature>
<reference evidence="12 13" key="1">
    <citation type="submission" date="2016-10" db="EMBL/GenBank/DDBJ databases">
        <authorList>
            <person name="de Groot N.N."/>
        </authorList>
    </citation>
    <scope>NUCLEOTIDE SEQUENCE [LARGE SCALE GENOMIC DNA]</scope>
    <source>
        <strain evidence="12 13">DSM 2784</strain>
    </source>
</reference>
<feature type="domain" description="tRNA-specific 2-thiouridylase MnmA-like C-terminal" evidence="10">
    <location>
        <begin position="296"/>
        <end position="376"/>
    </location>
</feature>
<dbReference type="InterPro" id="IPR046885">
    <property type="entry name" value="MnmA-like_C"/>
</dbReference>
<protein>
    <recommendedName>
        <fullName evidence="9">tRNA-specific 2-thiouridylase MnmA</fullName>
        <ecNumber evidence="9">2.8.1.13</ecNumber>
    </recommendedName>
</protein>
<evidence type="ECO:0000259" key="10">
    <source>
        <dbReference type="Pfam" id="PF20258"/>
    </source>
</evidence>
<dbReference type="Proteomes" id="UP000199208">
    <property type="component" value="Unassembled WGS sequence"/>
</dbReference>
<dbReference type="EC" id="2.8.1.13" evidence="9"/>
<keyword evidence="1 9" id="KW-0820">tRNA-binding</keyword>
<dbReference type="InterPro" id="IPR046884">
    <property type="entry name" value="MnmA-like_central"/>
</dbReference>
<dbReference type="GO" id="GO:0000049">
    <property type="term" value="F:tRNA binding"/>
    <property type="evidence" value="ECO:0007669"/>
    <property type="project" value="UniProtKB-KW"/>
</dbReference>
<comment type="function">
    <text evidence="9">Catalyzes the 2-thiolation of uridine at the wobble position (U34) of tRNA, leading to the formation of s(2)U34.</text>
</comment>
<dbReference type="Pfam" id="PF03054">
    <property type="entry name" value="tRNA_Me_trans"/>
    <property type="match status" value="1"/>
</dbReference>
<dbReference type="NCBIfam" id="NF001138">
    <property type="entry name" value="PRK00143.1"/>
    <property type="match status" value="1"/>
</dbReference>
<comment type="catalytic activity">
    <reaction evidence="8 9">
        <text>S-sulfanyl-L-cysteinyl-[protein] + uridine(34) in tRNA + AH2 + ATP = 2-thiouridine(34) in tRNA + L-cysteinyl-[protein] + A + AMP + diphosphate + H(+)</text>
        <dbReference type="Rhea" id="RHEA:47032"/>
        <dbReference type="Rhea" id="RHEA-COMP:10131"/>
        <dbReference type="Rhea" id="RHEA-COMP:11726"/>
        <dbReference type="Rhea" id="RHEA-COMP:11727"/>
        <dbReference type="Rhea" id="RHEA-COMP:11728"/>
        <dbReference type="ChEBI" id="CHEBI:13193"/>
        <dbReference type="ChEBI" id="CHEBI:15378"/>
        <dbReference type="ChEBI" id="CHEBI:17499"/>
        <dbReference type="ChEBI" id="CHEBI:29950"/>
        <dbReference type="ChEBI" id="CHEBI:30616"/>
        <dbReference type="ChEBI" id="CHEBI:33019"/>
        <dbReference type="ChEBI" id="CHEBI:61963"/>
        <dbReference type="ChEBI" id="CHEBI:65315"/>
        <dbReference type="ChEBI" id="CHEBI:87170"/>
        <dbReference type="ChEBI" id="CHEBI:456215"/>
        <dbReference type="EC" id="2.8.1.13"/>
    </reaction>
</comment>
<keyword evidence="13" id="KW-1185">Reference proteome</keyword>
<comment type="similarity">
    <text evidence="9">Belongs to the MnmA/TRMU family.</text>
</comment>
<dbReference type="SUPFAM" id="SSF52402">
    <property type="entry name" value="Adenine nucleotide alpha hydrolases-like"/>
    <property type="match status" value="1"/>
</dbReference>
<organism evidence="12 13">
    <name type="scientific">Acidaminobacter hydrogenoformans DSM 2784</name>
    <dbReference type="NCBI Taxonomy" id="1120920"/>
    <lineage>
        <taxon>Bacteria</taxon>
        <taxon>Bacillati</taxon>
        <taxon>Bacillota</taxon>
        <taxon>Clostridia</taxon>
        <taxon>Peptostreptococcales</taxon>
        <taxon>Acidaminobacteraceae</taxon>
        <taxon>Acidaminobacter</taxon>
    </lineage>
</organism>
<gene>
    <name evidence="9" type="primary">mnmA</name>
    <name evidence="12" type="ORF">SAMN03080599_01751</name>
</gene>
<keyword evidence="5 9" id="KW-0067">ATP-binding</keyword>
<dbReference type="Gene3D" id="2.30.30.280">
    <property type="entry name" value="Adenine nucleotide alpha hydrolases-like domains"/>
    <property type="match status" value="1"/>
</dbReference>
<feature type="active site" description="Nucleophile" evidence="9">
    <location>
        <position position="104"/>
    </location>
</feature>
<accession>A0A1G5RZ92</accession>
<evidence type="ECO:0000256" key="5">
    <source>
        <dbReference type="ARBA" id="ARBA00022840"/>
    </source>
</evidence>